<dbReference type="AlphaFoldDB" id="A0A482WF74"/>
<evidence type="ECO:0000313" key="10">
    <source>
        <dbReference type="Proteomes" id="UP000291343"/>
    </source>
</evidence>
<reference evidence="9 10" key="1">
    <citation type="journal article" date="2017" name="Gigascience">
        <title>Genome sequence of the small brown planthopper, Laodelphax striatellus.</title>
        <authorList>
            <person name="Zhu J."/>
            <person name="Jiang F."/>
            <person name="Wang X."/>
            <person name="Yang P."/>
            <person name="Bao Y."/>
            <person name="Zhao W."/>
            <person name="Wang W."/>
            <person name="Lu H."/>
            <person name="Wang Q."/>
            <person name="Cui N."/>
            <person name="Li J."/>
            <person name="Chen X."/>
            <person name="Luo L."/>
            <person name="Yu J."/>
            <person name="Kang L."/>
            <person name="Cui F."/>
        </authorList>
    </citation>
    <scope>NUCLEOTIDE SEQUENCE [LARGE SCALE GENOMIC DNA]</scope>
    <source>
        <strain evidence="9">Lst14</strain>
    </source>
</reference>
<keyword evidence="6" id="KW-0206">Cytoskeleton</keyword>
<dbReference type="PANTHER" id="PTHR13376:SF0">
    <property type="entry name" value="INTRAFLAGELLAR TRANSPORT PROTEIN 46 HOMOLOG"/>
    <property type="match status" value="1"/>
</dbReference>
<evidence type="ECO:0000256" key="1">
    <source>
        <dbReference type="ARBA" id="ARBA00004120"/>
    </source>
</evidence>
<accession>A0A482WF74</accession>
<dbReference type="GO" id="GO:0060271">
    <property type="term" value="P:cilium assembly"/>
    <property type="evidence" value="ECO:0007669"/>
    <property type="project" value="TreeGrafter"/>
</dbReference>
<evidence type="ECO:0000256" key="2">
    <source>
        <dbReference type="ARBA" id="ARBA00007700"/>
    </source>
</evidence>
<comment type="subcellular location">
    <subcellularLocation>
        <location evidence="1">Cytoplasm</location>
        <location evidence="1">Cytoskeleton</location>
        <location evidence="1">Cilium basal body</location>
    </subcellularLocation>
</comment>
<feature type="compositionally biased region" description="Basic and acidic residues" evidence="8">
    <location>
        <begin position="57"/>
        <end position="75"/>
    </location>
</feature>
<evidence type="ECO:0000256" key="3">
    <source>
        <dbReference type="ARBA" id="ARBA00017206"/>
    </source>
</evidence>
<dbReference type="SMR" id="A0A482WF74"/>
<dbReference type="InterPro" id="IPR022088">
    <property type="entry name" value="Intraflagellar_transp_cmplxB"/>
</dbReference>
<evidence type="ECO:0000256" key="6">
    <source>
        <dbReference type="ARBA" id="ARBA00023212"/>
    </source>
</evidence>
<comment type="similarity">
    <text evidence="2">Belongs to the IFT46 family.</text>
</comment>
<keyword evidence="4" id="KW-0963">Cytoplasm</keyword>
<evidence type="ECO:0000256" key="7">
    <source>
        <dbReference type="ARBA" id="ARBA00023273"/>
    </source>
</evidence>
<evidence type="ECO:0000256" key="5">
    <source>
        <dbReference type="ARBA" id="ARBA00023069"/>
    </source>
</evidence>
<feature type="region of interest" description="Disordered" evidence="8">
    <location>
        <begin position="1"/>
        <end position="92"/>
    </location>
</feature>
<name>A0A482WF74_LAOST</name>
<sequence>MYDESIDVSNAEEVRSPTPESLESDFNKKHDDNSGALLSKDRAKVAMARPLSAVSRGGDREGRRTTDLDSDLSHSEDDDDDDDDEDDDDVRVPIFEGTYDPREYEHLAVSSDVKDVFKFITCYTPQSVELEYKLKPFVPDFIPAVGDIDAFIKVSRPDSVVDDIGLRVLDEPCANQSEPAVLYLQLRAGTKQTSAKPCRSAFININLKSWVVKKVEDAEKNPKAIDRWIRDISELHKSKPAPNVHYTKPMPDVDNLMQEWPSDFEERLNQIGLPIGDLDCDLLTYVDIVCCKLKA</sequence>
<dbReference type="InParanoid" id="A0A482WF74"/>
<dbReference type="EMBL" id="QKKF02037473">
    <property type="protein sequence ID" value="RZF32127.1"/>
    <property type="molecule type" value="Genomic_DNA"/>
</dbReference>
<comment type="caution">
    <text evidence="9">The sequence shown here is derived from an EMBL/GenBank/DDBJ whole genome shotgun (WGS) entry which is preliminary data.</text>
</comment>
<dbReference type="GO" id="GO:0005815">
    <property type="term" value="C:microtubule organizing center"/>
    <property type="evidence" value="ECO:0007669"/>
    <property type="project" value="TreeGrafter"/>
</dbReference>
<feature type="compositionally biased region" description="Basic and acidic residues" evidence="8">
    <location>
        <begin position="25"/>
        <end position="44"/>
    </location>
</feature>
<keyword evidence="5" id="KW-0969">Cilium</keyword>
<protein>
    <recommendedName>
        <fullName evidence="3">Intraflagellar transport protein 46 homolog</fullName>
    </recommendedName>
</protein>
<evidence type="ECO:0000256" key="4">
    <source>
        <dbReference type="ARBA" id="ARBA00022490"/>
    </source>
</evidence>
<organism evidence="9 10">
    <name type="scientific">Laodelphax striatellus</name>
    <name type="common">Small brown planthopper</name>
    <name type="synonym">Delphax striatella</name>
    <dbReference type="NCBI Taxonomy" id="195883"/>
    <lineage>
        <taxon>Eukaryota</taxon>
        <taxon>Metazoa</taxon>
        <taxon>Ecdysozoa</taxon>
        <taxon>Arthropoda</taxon>
        <taxon>Hexapoda</taxon>
        <taxon>Insecta</taxon>
        <taxon>Pterygota</taxon>
        <taxon>Neoptera</taxon>
        <taxon>Paraneoptera</taxon>
        <taxon>Hemiptera</taxon>
        <taxon>Auchenorrhyncha</taxon>
        <taxon>Fulgoroidea</taxon>
        <taxon>Delphacidae</taxon>
        <taxon>Criomorphinae</taxon>
        <taxon>Laodelphax</taxon>
    </lineage>
</organism>
<dbReference type="GO" id="GO:0031514">
    <property type="term" value="C:motile cilium"/>
    <property type="evidence" value="ECO:0007669"/>
    <property type="project" value="TreeGrafter"/>
</dbReference>
<proteinExistence type="inferred from homology"/>
<dbReference type="GO" id="GO:0030992">
    <property type="term" value="C:intraciliary transport particle B"/>
    <property type="evidence" value="ECO:0007669"/>
    <property type="project" value="TreeGrafter"/>
</dbReference>
<evidence type="ECO:0000313" key="9">
    <source>
        <dbReference type="EMBL" id="RZF32127.1"/>
    </source>
</evidence>
<keyword evidence="7" id="KW-0966">Cell projection</keyword>
<dbReference type="Proteomes" id="UP000291343">
    <property type="component" value="Unassembled WGS sequence"/>
</dbReference>
<gene>
    <name evidence="9" type="ORF">LSTR_LSTR003990</name>
</gene>
<dbReference type="OrthoDB" id="2119217at2759"/>
<dbReference type="GO" id="GO:0042073">
    <property type="term" value="P:intraciliary transport"/>
    <property type="evidence" value="ECO:0007669"/>
    <property type="project" value="InterPro"/>
</dbReference>
<evidence type="ECO:0000256" key="8">
    <source>
        <dbReference type="SAM" id="MobiDB-lite"/>
    </source>
</evidence>
<dbReference type="STRING" id="195883.A0A482WF74"/>
<keyword evidence="10" id="KW-1185">Reference proteome</keyword>
<feature type="compositionally biased region" description="Acidic residues" evidence="8">
    <location>
        <begin position="76"/>
        <end position="89"/>
    </location>
</feature>
<dbReference type="PANTHER" id="PTHR13376">
    <property type="entry name" value="INTRAFLAGELLAR TRANSPORT PROTEIN 46 HOMOLOG"/>
    <property type="match status" value="1"/>
</dbReference>
<dbReference type="Pfam" id="PF12317">
    <property type="entry name" value="IFT46_B_C"/>
    <property type="match status" value="1"/>
</dbReference>